<evidence type="ECO:0000313" key="1">
    <source>
        <dbReference type="EMBL" id="MBE9080226.1"/>
    </source>
</evidence>
<proteinExistence type="predicted"/>
<accession>A0A8J7DNU7</accession>
<dbReference type="EMBL" id="JADEXG010000093">
    <property type="protein sequence ID" value="MBE9080226.1"/>
    <property type="molecule type" value="Genomic_DNA"/>
</dbReference>
<name>A0A8J7DNU7_9CYAN</name>
<organism evidence="1 2">
    <name type="scientific">Vasconcelosia minhoensis LEGE 07310</name>
    <dbReference type="NCBI Taxonomy" id="915328"/>
    <lineage>
        <taxon>Bacteria</taxon>
        <taxon>Bacillati</taxon>
        <taxon>Cyanobacteriota</taxon>
        <taxon>Cyanophyceae</taxon>
        <taxon>Nodosilineales</taxon>
        <taxon>Cymatolegaceae</taxon>
        <taxon>Vasconcelosia</taxon>
        <taxon>Vasconcelosia minhoensis</taxon>
    </lineage>
</organism>
<protein>
    <submittedName>
        <fullName evidence="1">Uncharacterized protein</fullName>
    </submittedName>
</protein>
<reference evidence="1" key="1">
    <citation type="submission" date="2020-10" db="EMBL/GenBank/DDBJ databases">
        <authorList>
            <person name="Castelo-Branco R."/>
            <person name="Eusebio N."/>
            <person name="Adriana R."/>
            <person name="Vieira A."/>
            <person name="Brugerolle De Fraissinette N."/>
            <person name="Rezende De Castro R."/>
            <person name="Schneider M.P."/>
            <person name="Vasconcelos V."/>
            <person name="Leao P.N."/>
        </authorList>
    </citation>
    <scope>NUCLEOTIDE SEQUENCE</scope>
    <source>
        <strain evidence="1">LEGE 07310</strain>
    </source>
</reference>
<dbReference type="Proteomes" id="UP000636505">
    <property type="component" value="Unassembled WGS sequence"/>
</dbReference>
<gene>
    <name evidence="1" type="ORF">IQ241_23550</name>
</gene>
<evidence type="ECO:0000313" key="2">
    <source>
        <dbReference type="Proteomes" id="UP000636505"/>
    </source>
</evidence>
<comment type="caution">
    <text evidence="1">The sequence shown here is derived from an EMBL/GenBank/DDBJ whole genome shotgun (WGS) entry which is preliminary data.</text>
</comment>
<keyword evidence="2" id="KW-1185">Reference proteome</keyword>
<dbReference type="AlphaFoldDB" id="A0A8J7DNU7"/>
<sequence length="189" mass="21040">MAPFLTSSDLGLPVWKERSDCYLLVPGGDDMGIKWREGEMQIKGRVSASGPQVFCGRHQGLVERWVKWSYADLPAAYRRLFLAETTELMTVSVLKKRALRQVRLDALTAEAEEVRAETSISRGLEFELTDLEVAGKPYCSLAFEAFPSDSAMDAVFIPAVEAFLSKLTELALTTANSRSYPAWLNRITA</sequence>